<dbReference type="InterPro" id="IPR023780">
    <property type="entry name" value="Chromo_domain"/>
</dbReference>
<dbReference type="Pfam" id="PF05184">
    <property type="entry name" value="SapB_1"/>
    <property type="match status" value="1"/>
</dbReference>
<dbReference type="Proteomes" id="UP001108240">
    <property type="component" value="Unplaced"/>
</dbReference>
<keyword evidence="2" id="KW-1015">Disulfide bond</keyword>
<dbReference type="GeneTree" id="ENSGT00510000050935"/>
<dbReference type="PROSITE" id="PS50015">
    <property type="entry name" value="SAP_B"/>
    <property type="match status" value="1"/>
</dbReference>
<dbReference type="Pfam" id="PF03489">
    <property type="entry name" value="SapB_2"/>
    <property type="match status" value="1"/>
</dbReference>
<reference evidence="6" key="2">
    <citation type="submission" date="2025-09" db="UniProtKB">
        <authorList>
            <consortium name="Ensembl"/>
        </authorList>
    </citation>
    <scope>IDENTIFICATION</scope>
</reference>
<evidence type="ECO:0000313" key="7">
    <source>
        <dbReference type="Proteomes" id="UP001108240"/>
    </source>
</evidence>
<dbReference type="SUPFAM" id="SSF54160">
    <property type="entry name" value="Chromo domain-like"/>
    <property type="match status" value="1"/>
</dbReference>
<dbReference type="PANTHER" id="PTHR15541:SF2">
    <property type="entry name" value="GRANULYSIN"/>
    <property type="match status" value="1"/>
</dbReference>
<dbReference type="PROSITE" id="PS50013">
    <property type="entry name" value="CHROMO_2"/>
    <property type="match status" value="1"/>
</dbReference>
<dbReference type="SUPFAM" id="SSF47862">
    <property type="entry name" value="Saposin"/>
    <property type="match status" value="1"/>
</dbReference>
<comment type="subcellular location">
    <subcellularLocation>
        <location evidence="1">Nucleus</location>
    </subcellularLocation>
</comment>
<dbReference type="InterPro" id="IPR007856">
    <property type="entry name" value="SapB_1"/>
</dbReference>
<dbReference type="SMART" id="SM00741">
    <property type="entry name" value="SapB"/>
    <property type="match status" value="1"/>
</dbReference>
<evidence type="ECO:0000256" key="3">
    <source>
        <dbReference type="SAM" id="MobiDB-lite"/>
    </source>
</evidence>
<evidence type="ECO:0000256" key="1">
    <source>
        <dbReference type="ARBA" id="ARBA00004123"/>
    </source>
</evidence>
<evidence type="ECO:0000313" key="6">
    <source>
        <dbReference type="Ensembl" id="ENSCCRP00000159431.1"/>
    </source>
</evidence>
<dbReference type="Pfam" id="PF00385">
    <property type="entry name" value="Chromo"/>
    <property type="match status" value="1"/>
</dbReference>
<proteinExistence type="predicted"/>
<protein>
    <submittedName>
        <fullName evidence="6">Uncharacterized protein</fullName>
    </submittedName>
</protein>
<dbReference type="GO" id="GO:0005634">
    <property type="term" value="C:nucleus"/>
    <property type="evidence" value="ECO:0007669"/>
    <property type="project" value="UniProtKB-SubCell"/>
</dbReference>
<dbReference type="InterPro" id="IPR038847">
    <property type="entry name" value="Granulysin-like"/>
</dbReference>
<evidence type="ECO:0000259" key="4">
    <source>
        <dbReference type="PROSITE" id="PS50013"/>
    </source>
</evidence>
<dbReference type="Gene3D" id="1.10.225.10">
    <property type="entry name" value="Saposin-like"/>
    <property type="match status" value="1"/>
</dbReference>
<evidence type="ECO:0000256" key="2">
    <source>
        <dbReference type="ARBA" id="ARBA00023157"/>
    </source>
</evidence>
<dbReference type="AlphaFoldDB" id="A0A9J8BZ45"/>
<dbReference type="PANTHER" id="PTHR15541">
    <property type="entry name" value="GRANULYSIN RELATED"/>
    <property type="match status" value="1"/>
</dbReference>
<sequence>MYIVFMTCADKILYRRIHSAFHVSKIKPVFHSPFNPPARLPQMVDGEPTYSVNRILDSRRRGCGFQYLVDWEGYGPEERSWVPARDILDHSLIDDYNRQLRESGDSRRRGVLKRSGTKDNQANDSFQSHCDQTLLPNKMLRSIILITLLISSVCGLHLEKHKAKSIGNELKEDSVEMPSEQLPGLCWACKWAMGKLKSEITKGSTKDDIKNMLGTVCDGIGFLKYLCRMLVNKYMGTLIEELSTTDDAKTICVHVGIC</sequence>
<dbReference type="Gene3D" id="2.40.50.40">
    <property type="match status" value="1"/>
</dbReference>
<keyword evidence="7" id="KW-1185">Reference proteome</keyword>
<feature type="region of interest" description="Disordered" evidence="3">
    <location>
        <begin position="104"/>
        <end position="125"/>
    </location>
</feature>
<feature type="domain" description="Chromo" evidence="4">
    <location>
        <begin position="50"/>
        <end position="108"/>
    </location>
</feature>
<dbReference type="Ensembl" id="ENSCCRT00000182876.1">
    <property type="protein sequence ID" value="ENSCCRP00000159431.1"/>
    <property type="gene ID" value="ENSCCRG00000035978.2"/>
</dbReference>
<dbReference type="InterPro" id="IPR000953">
    <property type="entry name" value="Chromo/chromo_shadow_dom"/>
</dbReference>
<reference evidence="6" key="1">
    <citation type="submission" date="2025-08" db="UniProtKB">
        <authorList>
            <consortium name="Ensembl"/>
        </authorList>
    </citation>
    <scope>IDENTIFICATION</scope>
</reference>
<feature type="domain" description="Saposin B-type" evidence="5">
    <location>
        <begin position="182"/>
        <end position="258"/>
    </location>
</feature>
<dbReference type="GO" id="GO:0042742">
    <property type="term" value="P:defense response to bacterium"/>
    <property type="evidence" value="ECO:0007669"/>
    <property type="project" value="InterPro"/>
</dbReference>
<dbReference type="SMART" id="SM00298">
    <property type="entry name" value="CHROMO"/>
    <property type="match status" value="1"/>
</dbReference>
<name>A0A9J8BZ45_CYPCA</name>
<dbReference type="InterPro" id="IPR008139">
    <property type="entry name" value="SaposinB_dom"/>
</dbReference>
<dbReference type="InterPro" id="IPR011001">
    <property type="entry name" value="Saposin-like"/>
</dbReference>
<organism evidence="6 7">
    <name type="scientific">Cyprinus carpio carpio</name>
    <dbReference type="NCBI Taxonomy" id="630221"/>
    <lineage>
        <taxon>Eukaryota</taxon>
        <taxon>Metazoa</taxon>
        <taxon>Chordata</taxon>
        <taxon>Craniata</taxon>
        <taxon>Vertebrata</taxon>
        <taxon>Euteleostomi</taxon>
        <taxon>Actinopterygii</taxon>
        <taxon>Neopterygii</taxon>
        <taxon>Teleostei</taxon>
        <taxon>Ostariophysi</taxon>
        <taxon>Cypriniformes</taxon>
        <taxon>Cyprinidae</taxon>
        <taxon>Cyprininae</taxon>
        <taxon>Cyprinus</taxon>
    </lineage>
</organism>
<accession>A0A9J8BZ45</accession>
<dbReference type="GO" id="GO:0006629">
    <property type="term" value="P:lipid metabolic process"/>
    <property type="evidence" value="ECO:0007669"/>
    <property type="project" value="InterPro"/>
</dbReference>
<dbReference type="InterPro" id="IPR008138">
    <property type="entry name" value="SapB_2"/>
</dbReference>
<evidence type="ECO:0000259" key="5">
    <source>
        <dbReference type="PROSITE" id="PS50015"/>
    </source>
</evidence>
<dbReference type="InterPro" id="IPR016197">
    <property type="entry name" value="Chromo-like_dom_sf"/>
</dbReference>